<proteinExistence type="predicted"/>
<evidence type="ECO:0000313" key="4">
    <source>
        <dbReference type="EMBL" id="KHS52736.1"/>
    </source>
</evidence>
<dbReference type="AlphaFoldDB" id="A0A0B9AAZ3"/>
<dbReference type="Pfam" id="PF00534">
    <property type="entry name" value="Glycos_transf_1"/>
    <property type="match status" value="1"/>
</dbReference>
<evidence type="ECO:0000313" key="5">
    <source>
        <dbReference type="Proteomes" id="UP000031488"/>
    </source>
</evidence>
<evidence type="ECO:0000259" key="3">
    <source>
        <dbReference type="Pfam" id="PF00534"/>
    </source>
</evidence>
<name>A0A0B9AAZ3_BRELN</name>
<evidence type="ECO:0000256" key="2">
    <source>
        <dbReference type="ARBA" id="ARBA00022679"/>
    </source>
</evidence>
<dbReference type="PANTHER" id="PTHR12526">
    <property type="entry name" value="GLYCOSYLTRANSFERASE"/>
    <property type="match status" value="1"/>
</dbReference>
<dbReference type="Gene3D" id="3.40.50.2000">
    <property type="entry name" value="Glycogen Phosphorylase B"/>
    <property type="match status" value="2"/>
</dbReference>
<dbReference type="InterPro" id="IPR001296">
    <property type="entry name" value="Glyco_trans_1"/>
</dbReference>
<dbReference type="GO" id="GO:0016757">
    <property type="term" value="F:glycosyltransferase activity"/>
    <property type="evidence" value="ECO:0007669"/>
    <property type="project" value="UniProtKB-KW"/>
</dbReference>
<organism evidence="4 5">
    <name type="scientific">Brevibacterium linens</name>
    <dbReference type="NCBI Taxonomy" id="1703"/>
    <lineage>
        <taxon>Bacteria</taxon>
        <taxon>Bacillati</taxon>
        <taxon>Actinomycetota</taxon>
        <taxon>Actinomycetes</taxon>
        <taxon>Micrococcales</taxon>
        <taxon>Brevibacteriaceae</taxon>
        <taxon>Brevibacterium</taxon>
    </lineage>
</organism>
<dbReference type="EMBL" id="JTJZ01000018">
    <property type="protein sequence ID" value="KHS52736.1"/>
    <property type="molecule type" value="Genomic_DNA"/>
</dbReference>
<dbReference type="PANTHER" id="PTHR12526:SF510">
    <property type="entry name" value="D-INOSITOL 3-PHOSPHATE GLYCOSYLTRANSFERASE"/>
    <property type="match status" value="1"/>
</dbReference>
<keyword evidence="1" id="KW-0328">Glycosyltransferase</keyword>
<feature type="domain" description="Glycosyl transferase family 1" evidence="3">
    <location>
        <begin position="184"/>
        <end position="322"/>
    </location>
</feature>
<sequence>MTNQLFMYPNFSKGGVSAVLRGRAANFPNINYFALFEHDRHGDDVFDSFENIQSGIVRPDRRRAYLTYITSHYDISLVSILSNPTAVSEFAESPDAYICYEFHSSDMNIVKSELDRLDATRVDEFRVPSEYMAGRLERLGSMHVSRRLRVVPNLVDSTVFGEHGVADFFARSRDDRSQTALTPLIWVGRFDRGKGYTHFLRALANLPDNYHAYFVVSLESDPSRMLGFLGEAAALGVSDRLSIFTDISPAVLANMFRSARDLGGHLVSTSLLESFGYSVAEALACGLTVRAFDLPVWREHVGFSSKGIVVPPGDVRGLAASIVS</sequence>
<gene>
    <name evidence="4" type="ORF">AE0388_1719</name>
</gene>
<reference evidence="4 5" key="1">
    <citation type="submission" date="2014-11" db="EMBL/GenBank/DDBJ databases">
        <title>Draft Genome Sequence of Brevibacterium linens AE038-8.</title>
        <authorList>
            <person name="Maizel D."/>
            <person name="Utturkar S.M."/>
            <person name="Brown S.D."/>
            <person name="Ferrero M."/>
            <person name="Rosen B.P."/>
        </authorList>
    </citation>
    <scope>NUCLEOTIDE SEQUENCE [LARGE SCALE GENOMIC DNA]</scope>
    <source>
        <strain evidence="4 5">AE038-8</strain>
    </source>
</reference>
<dbReference type="RefSeq" id="WP_161792705.1">
    <property type="nucleotide sequence ID" value="NZ_JTJZ01000018.1"/>
</dbReference>
<keyword evidence="2 4" id="KW-0808">Transferase</keyword>
<dbReference type="OrthoDB" id="509705at2"/>
<comment type="caution">
    <text evidence="4">The sequence shown here is derived from an EMBL/GenBank/DDBJ whole genome shotgun (WGS) entry which is preliminary data.</text>
</comment>
<keyword evidence="5" id="KW-1185">Reference proteome</keyword>
<dbReference type="Proteomes" id="UP000031488">
    <property type="component" value="Unassembled WGS sequence"/>
</dbReference>
<evidence type="ECO:0000256" key="1">
    <source>
        <dbReference type="ARBA" id="ARBA00022676"/>
    </source>
</evidence>
<accession>A0A0B9AAZ3</accession>
<protein>
    <submittedName>
        <fullName evidence="4">Glycosyl transferase group 1</fullName>
    </submittedName>
</protein>
<dbReference type="SUPFAM" id="SSF53756">
    <property type="entry name" value="UDP-Glycosyltransferase/glycogen phosphorylase"/>
    <property type="match status" value="1"/>
</dbReference>
<dbReference type="CDD" id="cd03801">
    <property type="entry name" value="GT4_PimA-like"/>
    <property type="match status" value="1"/>
</dbReference>